<dbReference type="AlphaFoldDB" id="Q3TPB1"/>
<reference evidence="1" key="1">
    <citation type="journal article" date="1999" name="Methods Enzymol.">
        <title>High-efficiency full-length cDNA cloning.</title>
        <authorList>
            <person name="Carninci P."/>
            <person name="Hayashizaki Y."/>
        </authorList>
    </citation>
    <scope>NUCLEOTIDE SEQUENCE</scope>
    <source>
        <strain evidence="1">C57BL/6J</strain>
        <tissue evidence="1">Heart</tissue>
    </source>
</reference>
<proteinExistence type="evidence at transcript level"/>
<reference evidence="1" key="4">
    <citation type="journal article" date="2001" name="Nature">
        <title>Functional annotation of a full-length mouse cDNA collection.</title>
        <authorList>
            <consortium name="The RIKEN Genome Exploration Research Group Phase II Team and the FANTOM Consortium"/>
        </authorList>
    </citation>
    <scope>NUCLEOTIDE SEQUENCE</scope>
    <source>
        <strain evidence="1">C57BL/6J</strain>
        <tissue evidence="1">Heart</tissue>
    </source>
</reference>
<sequence>MVPPPAFKGTQGAYHCLQEVCSSLLPSHVFFPASQYQSGRQAPVPDVWLLSPPSVLVQSAEAPRPSAPSPTTTSQAFSVCISFCFYGFWNNLNSQFIFTRENKITVA</sequence>
<accession>Q3TPB1</accession>
<evidence type="ECO:0000313" key="1">
    <source>
        <dbReference type="EMBL" id="BAE37826.1"/>
    </source>
</evidence>
<reference evidence="1" key="8">
    <citation type="journal article" date="2005" name="Science">
        <title>Antisense Transcription in the Mammalian Transcriptome.</title>
        <authorList>
            <consortium name="RIKEN Genome Exploration Research Group and Genome Science Group (Genome Network Project Core Group) and the FANTOM Consortium"/>
        </authorList>
    </citation>
    <scope>NUCLEOTIDE SEQUENCE</scope>
    <source>
        <strain evidence="1">C57BL/6J</strain>
        <tissue evidence="1">Heart</tissue>
    </source>
</reference>
<organism evidence="1">
    <name type="scientific">Mus musculus</name>
    <name type="common">Mouse</name>
    <dbReference type="NCBI Taxonomy" id="10090"/>
    <lineage>
        <taxon>Eukaryota</taxon>
        <taxon>Metazoa</taxon>
        <taxon>Chordata</taxon>
        <taxon>Craniata</taxon>
        <taxon>Vertebrata</taxon>
        <taxon>Euteleostomi</taxon>
        <taxon>Mammalia</taxon>
        <taxon>Eutheria</taxon>
        <taxon>Euarchontoglires</taxon>
        <taxon>Glires</taxon>
        <taxon>Rodentia</taxon>
        <taxon>Myomorpha</taxon>
        <taxon>Muroidea</taxon>
        <taxon>Muridae</taxon>
        <taxon>Murinae</taxon>
        <taxon>Mus</taxon>
        <taxon>Mus</taxon>
    </lineage>
</organism>
<gene>
    <name evidence="2" type="primary">Tcf7l1</name>
    <name evidence="2" type="synonym">Tcf3</name>
</gene>
<feature type="non-terminal residue" evidence="1">
    <location>
        <position position="107"/>
    </location>
</feature>
<name>Q3TPB1_MOUSE</name>
<dbReference type="AGR" id="MGI:1202876"/>
<reference evidence="1" key="3">
    <citation type="journal article" date="2000" name="Genome Res.">
        <title>RIKEN integrated sequence analysis (RISA) system--384-format sequencing pipeline with 384 multicapillary sequencer.</title>
        <authorList>
            <person name="Shibata K."/>
            <person name="Itoh M."/>
            <person name="Aizawa K."/>
            <person name="Nagaoka S."/>
            <person name="Sasaki N."/>
            <person name="Carninci P."/>
            <person name="Konno H."/>
            <person name="Akiyama J."/>
            <person name="Nishi K."/>
            <person name="Kitsunai T."/>
            <person name="Tashiro H."/>
            <person name="Itoh M."/>
            <person name="Sumi N."/>
            <person name="Ishii Y."/>
            <person name="Nakamura S."/>
            <person name="Hazama M."/>
            <person name="Nishine T."/>
            <person name="Harada A."/>
            <person name="Yamamoto R."/>
            <person name="Matsumoto H."/>
            <person name="Sakaguchi S."/>
            <person name="Ikegami T."/>
            <person name="Kashiwagi K."/>
            <person name="Fujiwake S."/>
            <person name="Inoue K."/>
            <person name="Togawa Y."/>
            <person name="Izawa M."/>
            <person name="Ohara E."/>
            <person name="Watahiki M."/>
            <person name="Yoneda Y."/>
            <person name="Ishikawa T."/>
            <person name="Ozawa K."/>
            <person name="Tanaka T."/>
            <person name="Matsuura S."/>
            <person name="Kawai J."/>
            <person name="Okazaki Y."/>
            <person name="Muramatsu M."/>
            <person name="Inoue Y."/>
            <person name="Kira A."/>
            <person name="Hayashizaki Y."/>
        </authorList>
    </citation>
    <scope>NUCLEOTIDE SEQUENCE</scope>
    <source>
        <strain evidence="1">C57BL/6J</strain>
        <tissue evidence="1">Heart</tissue>
    </source>
</reference>
<reference evidence="1" key="5">
    <citation type="journal article" date="2002" name="Nature">
        <title>Analysis of the mouse transcriptome based on functional annotation of 60,770 full-length cDNAs.</title>
        <authorList>
            <consortium name="The FANTOM Consortium and the RIKEN Genome Exploration Research Group Phase I and II Team"/>
        </authorList>
    </citation>
    <scope>NUCLEOTIDE SEQUENCE</scope>
    <source>
        <strain evidence="1">C57BL/6J</strain>
        <tissue evidence="1">Heart</tissue>
    </source>
</reference>
<reference evidence="1" key="2">
    <citation type="journal article" date="2000" name="Genome Res.">
        <title>Normalization and subtraction of cap-trapper-selected cDNAs to prepare full-length cDNA libraries for rapid discovery of new genes.</title>
        <authorList>
            <person name="Carninci P."/>
            <person name="Shibata Y."/>
            <person name="Hayatsu N."/>
            <person name="Sugahara Y."/>
            <person name="Shibata K."/>
            <person name="Itoh M."/>
            <person name="Konno H."/>
            <person name="Okazaki Y."/>
            <person name="Muramatsu M."/>
            <person name="Hayashizaki Y."/>
        </authorList>
    </citation>
    <scope>NUCLEOTIDE SEQUENCE</scope>
    <source>
        <strain evidence="1">C57BL/6J</strain>
        <tissue evidence="1">Heart</tissue>
    </source>
</reference>
<evidence type="ECO:0000313" key="2">
    <source>
        <dbReference type="MGI" id="MGI:1202876"/>
    </source>
</evidence>
<dbReference type="MGI" id="MGI:1202876">
    <property type="gene designation" value="Tcf7l1"/>
</dbReference>
<reference evidence="1" key="6">
    <citation type="submission" date="2004-04" db="EMBL/GenBank/DDBJ databases">
        <authorList>
            <person name="Arakawa T."/>
            <person name="Carninci P."/>
            <person name="Fukuda S."/>
            <person name="Hashizume W."/>
            <person name="Hayashida K."/>
            <person name="Hori F."/>
            <person name="Iida J."/>
            <person name="Imamura K."/>
            <person name="Imotani K."/>
            <person name="Itoh M."/>
            <person name="Kanagawa S."/>
            <person name="Kawai J."/>
            <person name="Kojima M."/>
            <person name="Konno H."/>
            <person name="Murata M."/>
            <person name="Nakamura M."/>
            <person name="Ninomiya N."/>
            <person name="Nishiyori H."/>
            <person name="Nomura K."/>
            <person name="Ohno M."/>
            <person name="Sakazume N."/>
            <person name="Sano H."/>
            <person name="Sasaki D."/>
            <person name="Shibata K."/>
            <person name="Shiraki T."/>
            <person name="Tagami M."/>
            <person name="Tagami Y."/>
            <person name="Waki K."/>
            <person name="Watahiki A."/>
            <person name="Muramatsu M."/>
            <person name="Hayashizaki Y."/>
        </authorList>
    </citation>
    <scope>NUCLEOTIDE SEQUENCE</scope>
    <source>
        <strain evidence="1">C57BL/6J</strain>
        <tissue evidence="1">Heart</tissue>
    </source>
</reference>
<protein>
    <submittedName>
        <fullName evidence="1">Uncharacterized protein</fullName>
    </submittedName>
</protein>
<dbReference type="EMBL" id="AK164532">
    <property type="protein sequence ID" value="BAE37826.1"/>
    <property type="molecule type" value="mRNA"/>
</dbReference>
<reference evidence="1" key="7">
    <citation type="journal article" date="2005" name="Science">
        <title>The Transcriptional Landscape of the Mammalian Genome.</title>
        <authorList>
            <consortium name="The FANTOM Consortium"/>
            <consortium name="Riken Genome Exploration Research Group and Genome Science Group (Genome Network Project Core Group)"/>
        </authorList>
    </citation>
    <scope>NUCLEOTIDE SEQUENCE</scope>
    <source>
        <strain evidence="1">C57BL/6J</strain>
        <tissue evidence="1">Heart</tissue>
    </source>
</reference>